<keyword evidence="2" id="KW-1185">Reference proteome</keyword>
<dbReference type="eggNOG" id="ENOG5033H1B">
    <property type="taxonomic scope" value="Bacteria"/>
</dbReference>
<dbReference type="OrthoDB" id="5296692at2"/>
<sequence>MAKLYESDHTKFMRELFEKNPQLAEDQKEARAIWWDKNLDRDERKRFKESAVPQKAYVYFGK</sequence>
<evidence type="ECO:0000313" key="2">
    <source>
        <dbReference type="Proteomes" id="UP000012179"/>
    </source>
</evidence>
<gene>
    <name evidence="1" type="ORF">EBAPG3_002375</name>
</gene>
<name>A0A1W6SLM6_9PROT</name>
<dbReference type="EMBL" id="CP021106">
    <property type="protein sequence ID" value="ARO86709.1"/>
    <property type="molecule type" value="Genomic_DNA"/>
</dbReference>
<accession>A0A1W6SLM6</accession>
<protein>
    <submittedName>
        <fullName evidence="1">DUF3460 domain-containing protein</fullName>
    </submittedName>
</protein>
<dbReference type="AlphaFoldDB" id="A0A1W6SLM6"/>
<evidence type="ECO:0000313" key="1">
    <source>
        <dbReference type="EMBL" id="ARO86709.1"/>
    </source>
</evidence>
<dbReference type="RefSeq" id="WP_004175591.1">
    <property type="nucleotide sequence ID" value="NZ_CP021106.3"/>
</dbReference>
<proteinExistence type="predicted"/>
<dbReference type="Pfam" id="PF11943">
    <property type="entry name" value="DUF3460"/>
    <property type="match status" value="1"/>
</dbReference>
<reference evidence="1 2" key="1">
    <citation type="journal article" date="2015" name="Int. J. Syst. Evol. Microbiol.">
        <title>Nitrosospira lacus sp. nov., a psychrotolerant, ammonia-oxidizing bacterium from sandy lake sediment.</title>
        <authorList>
            <person name="Urakawa H."/>
            <person name="Garcia J.C."/>
            <person name="Nielsen J.L."/>
            <person name="Le V.Q."/>
            <person name="Kozlowski J.A."/>
            <person name="Stein L.Y."/>
            <person name="Lim C.K."/>
            <person name="Pommerening-Roser A."/>
            <person name="Martens-Habbena W."/>
            <person name="Stahl D.A."/>
            <person name="Klotz M.G."/>
        </authorList>
    </citation>
    <scope>NUCLEOTIDE SEQUENCE [LARGE SCALE GENOMIC DNA]</scope>
    <source>
        <strain evidence="1 2">APG3</strain>
    </source>
</reference>
<dbReference type="Proteomes" id="UP000012179">
    <property type="component" value="Chromosome"/>
</dbReference>
<dbReference type="KEGG" id="nlc:EBAPG3_002375"/>
<dbReference type="InterPro" id="IPR021853">
    <property type="entry name" value="DUF3460"/>
</dbReference>
<organism evidence="1 2">
    <name type="scientific">Nitrosospira lacus</name>
    <dbReference type="NCBI Taxonomy" id="1288494"/>
    <lineage>
        <taxon>Bacteria</taxon>
        <taxon>Pseudomonadati</taxon>
        <taxon>Pseudomonadota</taxon>
        <taxon>Betaproteobacteria</taxon>
        <taxon>Nitrosomonadales</taxon>
        <taxon>Nitrosomonadaceae</taxon>
        <taxon>Nitrosospira</taxon>
    </lineage>
</organism>